<reference evidence="1" key="1">
    <citation type="journal article" date="2018" name="Genome Biol.">
        <title>SKESA: strategic k-mer extension for scrupulous assemblies.</title>
        <authorList>
            <person name="Souvorov A."/>
            <person name="Agarwala R."/>
            <person name="Lipman D.J."/>
        </authorList>
    </citation>
    <scope>NUCLEOTIDE SEQUENCE</scope>
    <source>
        <strain evidence="1">265DRC</strain>
    </source>
</reference>
<sequence>FVDYKINQLDSDNTLGINDDDIVAIGLTYQF</sequence>
<dbReference type="GO" id="GO:0015288">
    <property type="term" value="F:porin activity"/>
    <property type="evidence" value="ECO:0007669"/>
    <property type="project" value="InterPro"/>
</dbReference>
<comment type="caution">
    <text evidence="1">The sequence shown here is derived from an EMBL/GenBank/DDBJ whole genome shotgun (WGS) entry which is preliminary data.</text>
</comment>
<dbReference type="GO" id="GO:0034220">
    <property type="term" value="P:monoatomic ion transmembrane transport"/>
    <property type="evidence" value="ECO:0007669"/>
    <property type="project" value="InterPro"/>
</dbReference>
<evidence type="ECO:0000313" key="1">
    <source>
        <dbReference type="EMBL" id="HAH1128538.1"/>
    </source>
</evidence>
<dbReference type="InterPro" id="IPR001702">
    <property type="entry name" value="Porin_Gram-ve"/>
</dbReference>
<evidence type="ECO:0008006" key="2">
    <source>
        <dbReference type="Google" id="ProtNLM"/>
    </source>
</evidence>
<proteinExistence type="predicted"/>
<name>A0A774N0L2_SALTM</name>
<gene>
    <name evidence="1" type="ORF">G0M18_004460</name>
</gene>
<protein>
    <recommendedName>
        <fullName evidence="2">Phosphoporin PhoE</fullName>
    </recommendedName>
</protein>
<organism evidence="1">
    <name type="scientific">Salmonella typhimurium</name>
    <dbReference type="NCBI Taxonomy" id="90371"/>
    <lineage>
        <taxon>Bacteria</taxon>
        <taxon>Pseudomonadati</taxon>
        <taxon>Pseudomonadota</taxon>
        <taxon>Gammaproteobacteria</taxon>
        <taxon>Enterobacterales</taxon>
        <taxon>Enterobacteriaceae</taxon>
        <taxon>Salmonella</taxon>
    </lineage>
</organism>
<dbReference type="EMBL" id="DABAJB010000299">
    <property type="protein sequence ID" value="HAH1128538.1"/>
    <property type="molecule type" value="Genomic_DNA"/>
</dbReference>
<dbReference type="Pfam" id="PF00267">
    <property type="entry name" value="Porin_1"/>
    <property type="match status" value="1"/>
</dbReference>
<feature type="non-terminal residue" evidence="1">
    <location>
        <position position="1"/>
    </location>
</feature>
<accession>A0A774N0L2</accession>
<dbReference type="GO" id="GO:0009279">
    <property type="term" value="C:cell outer membrane"/>
    <property type="evidence" value="ECO:0007669"/>
    <property type="project" value="InterPro"/>
</dbReference>
<dbReference type="AlphaFoldDB" id="A0A774N0L2"/>
<dbReference type="InterPro" id="IPR023614">
    <property type="entry name" value="Porin_dom_sf"/>
</dbReference>
<reference evidence="1" key="2">
    <citation type="submission" date="2019-08" db="EMBL/GenBank/DDBJ databases">
        <authorList>
            <consortium name="NCBI Pathogen Detection Project"/>
        </authorList>
    </citation>
    <scope>NUCLEOTIDE SEQUENCE</scope>
    <source>
        <strain evidence="1">265DRC</strain>
    </source>
</reference>
<dbReference type="Gene3D" id="2.40.160.10">
    <property type="entry name" value="Porin"/>
    <property type="match status" value="1"/>
</dbReference>